<keyword evidence="6" id="KW-1185">Reference proteome</keyword>
<evidence type="ECO:0000256" key="2">
    <source>
        <dbReference type="ARBA" id="ARBA00023242"/>
    </source>
</evidence>
<name>A0A1A9Z9W0_GLOPL</name>
<evidence type="ECO:0000256" key="1">
    <source>
        <dbReference type="ARBA" id="ARBA00004123"/>
    </source>
</evidence>
<dbReference type="InterPro" id="IPR045166">
    <property type="entry name" value="Spp2-like"/>
</dbReference>
<feature type="compositionally biased region" description="Basic residues" evidence="3">
    <location>
        <begin position="361"/>
        <end position="379"/>
    </location>
</feature>
<dbReference type="AlphaFoldDB" id="A0A1A9Z9W0"/>
<feature type="compositionally biased region" description="Basic and acidic residues" evidence="3">
    <location>
        <begin position="295"/>
        <end position="312"/>
    </location>
</feature>
<feature type="compositionally biased region" description="Low complexity" evidence="3">
    <location>
        <begin position="327"/>
        <end position="347"/>
    </location>
</feature>
<dbReference type="InterPro" id="IPR041993">
    <property type="entry name" value="GPKOW_KOW1"/>
</dbReference>
<feature type="domain" description="Spp2/MOS2 G-patch" evidence="4">
    <location>
        <begin position="148"/>
        <end position="202"/>
    </location>
</feature>
<dbReference type="PANTHER" id="PTHR15818:SF2">
    <property type="entry name" value="G-PATCH DOMAIN AND KOW MOTIFS-CONTAINING PROTEIN"/>
    <property type="match status" value="1"/>
</dbReference>
<dbReference type="EnsemblMetazoa" id="GPAI008067-RA">
    <property type="protein sequence ID" value="GPAI008067-PA"/>
    <property type="gene ID" value="GPAI008067"/>
</dbReference>
<feature type="compositionally biased region" description="Basic residues" evidence="3">
    <location>
        <begin position="402"/>
        <end position="424"/>
    </location>
</feature>
<dbReference type="VEuPathDB" id="VectorBase:GPAI008067"/>
<feature type="region of interest" description="Disordered" evidence="3">
    <location>
        <begin position="295"/>
        <end position="424"/>
    </location>
</feature>
<accession>A0A1A9Z9W0</accession>
<organism evidence="5 6">
    <name type="scientific">Glossina pallidipes</name>
    <name type="common">Tsetse fly</name>
    <dbReference type="NCBI Taxonomy" id="7398"/>
    <lineage>
        <taxon>Eukaryota</taxon>
        <taxon>Metazoa</taxon>
        <taxon>Ecdysozoa</taxon>
        <taxon>Arthropoda</taxon>
        <taxon>Hexapoda</taxon>
        <taxon>Insecta</taxon>
        <taxon>Pterygota</taxon>
        <taxon>Neoptera</taxon>
        <taxon>Endopterygota</taxon>
        <taxon>Diptera</taxon>
        <taxon>Brachycera</taxon>
        <taxon>Muscomorpha</taxon>
        <taxon>Hippoboscoidea</taxon>
        <taxon>Glossinidae</taxon>
        <taxon>Glossina</taxon>
    </lineage>
</organism>
<evidence type="ECO:0000259" key="4">
    <source>
        <dbReference type="Pfam" id="PF12656"/>
    </source>
</evidence>
<dbReference type="CDD" id="cd13152">
    <property type="entry name" value="KOW_GPKOW_A"/>
    <property type="match status" value="1"/>
</dbReference>
<evidence type="ECO:0000256" key="3">
    <source>
        <dbReference type="SAM" id="MobiDB-lite"/>
    </source>
</evidence>
<dbReference type="Pfam" id="PF12656">
    <property type="entry name" value="G-patch_2"/>
    <property type="match status" value="1"/>
</dbReference>
<proteinExistence type="predicted"/>
<evidence type="ECO:0000313" key="5">
    <source>
        <dbReference type="EnsemblMetazoa" id="GPAI008067-PA"/>
    </source>
</evidence>
<comment type="subcellular location">
    <subcellularLocation>
        <location evidence="1">Nucleus</location>
    </subcellularLocation>
</comment>
<dbReference type="InterPro" id="IPR026822">
    <property type="entry name" value="Spp2/MOS2_G-patch"/>
</dbReference>
<protein>
    <submittedName>
        <fullName evidence="5">G-patch_2 domain-containing protein</fullName>
    </submittedName>
</protein>
<dbReference type="STRING" id="7398.A0A1A9Z9W0"/>
<dbReference type="GO" id="GO:0000398">
    <property type="term" value="P:mRNA splicing, via spliceosome"/>
    <property type="evidence" value="ECO:0007669"/>
    <property type="project" value="InterPro"/>
</dbReference>
<sequence length="424" mass="48289">MEPKKISFGFSKVDKKLNLLPKTNASKSGPKVELIKCLEDQQIKLIEKKQKEAPLIIPVKGNEITTKALASLKRRRAVLLGEQDSEDRINGDINNSLNHENHDKETLEQRAARELLQAVQGNDIQNIASNLVLPIVKPEELPLDGAKVSTLDDYESVPIQEFGKAMLRGMGWVEPLKLVVNKSLSEEIQRVRPKGMGLGVDKVLKPKPLLIPPENNEVLEIKRNAFVRILGGKHKDLYGQIEGFDDHAGRVIVKMAVGGLNQTFNEFLCQPVSRKEYAQYGKCINNAEFRKYKRTDESAFRPEKKPEGERAHNQGHWKPLSSSHWQSKPSTTSDSSNSTKTDSNSDSAYEQQIHKKSDSKQKKKKFKKLKKKKTKHTRNNKIDSNSPNITSESELEEEEKRKTHKKKSKKSKRHRERSRSRDKK</sequence>
<keyword evidence="2" id="KW-0539">Nucleus</keyword>
<dbReference type="PANTHER" id="PTHR15818">
    <property type="entry name" value="G PATCH AND KOW-CONTAINING"/>
    <property type="match status" value="1"/>
</dbReference>
<dbReference type="GO" id="GO:0005681">
    <property type="term" value="C:spliceosomal complex"/>
    <property type="evidence" value="ECO:0007669"/>
    <property type="project" value="TreeGrafter"/>
</dbReference>
<reference evidence="5" key="2">
    <citation type="submission" date="2020-05" db="UniProtKB">
        <authorList>
            <consortium name="EnsemblMetazoa"/>
        </authorList>
    </citation>
    <scope>IDENTIFICATION</scope>
    <source>
        <strain evidence="5">IAEA</strain>
    </source>
</reference>
<evidence type="ECO:0000313" key="6">
    <source>
        <dbReference type="Proteomes" id="UP000092445"/>
    </source>
</evidence>
<reference evidence="6" key="1">
    <citation type="submission" date="2014-03" db="EMBL/GenBank/DDBJ databases">
        <authorList>
            <person name="Aksoy S."/>
            <person name="Warren W."/>
            <person name="Wilson R.K."/>
        </authorList>
    </citation>
    <scope>NUCLEOTIDE SEQUENCE [LARGE SCALE GENOMIC DNA]</scope>
    <source>
        <strain evidence="6">IAEA</strain>
    </source>
</reference>
<dbReference type="Proteomes" id="UP000092445">
    <property type="component" value="Unassembled WGS sequence"/>
</dbReference>